<accession>A0A5J4F3G7</accession>
<dbReference type="Proteomes" id="UP000376575">
    <property type="component" value="Unassembled WGS sequence"/>
</dbReference>
<keyword evidence="1" id="KW-0732">Signal</keyword>
<dbReference type="RefSeq" id="WP_151694673.1">
    <property type="nucleotide sequence ID" value="NZ_BJKP01000002.1"/>
</dbReference>
<dbReference type="AlphaFoldDB" id="A0A5J4F3G7"/>
<evidence type="ECO:0000313" key="3">
    <source>
        <dbReference type="Proteomes" id="UP000376575"/>
    </source>
</evidence>
<comment type="caution">
    <text evidence="2">The sequence shown here is derived from an EMBL/GenBank/DDBJ whole genome shotgun (WGS) entry which is preliminary data.</text>
</comment>
<reference evidence="2 3" key="1">
    <citation type="journal article" date="2019" name="FEMS Microbiol. Lett.">
        <title>A novel salt-tolerant genotype illuminates the sucrose gene evolution in freshwater bloom-forming cyanobacterium Microcystis aeruginosa.</title>
        <authorList>
            <person name="Tanabe Y."/>
            <person name="Yamaguchi H."/>
            <person name="Sano T."/>
            <person name="Kawachi M."/>
        </authorList>
    </citation>
    <scope>NUCLEOTIDE SEQUENCE [LARGE SCALE GENOMIC DNA]</scope>
    <source>
        <strain evidence="2 3">NIES-4325</strain>
    </source>
</reference>
<feature type="signal peptide" evidence="1">
    <location>
        <begin position="1"/>
        <end position="25"/>
    </location>
</feature>
<feature type="chain" id="PRO_5023825049" evidence="1">
    <location>
        <begin position="26"/>
        <end position="156"/>
    </location>
</feature>
<gene>
    <name evidence="2" type="ORF">MiAbW_00340</name>
</gene>
<organism evidence="2 3">
    <name type="scientific">Microcystis aeruginosa NIES-4325</name>
    <dbReference type="NCBI Taxonomy" id="2569534"/>
    <lineage>
        <taxon>Bacteria</taxon>
        <taxon>Bacillati</taxon>
        <taxon>Cyanobacteriota</taxon>
        <taxon>Cyanophyceae</taxon>
        <taxon>Oscillatoriophycideae</taxon>
        <taxon>Chroococcales</taxon>
        <taxon>Microcystaceae</taxon>
        <taxon>Microcystis</taxon>
    </lineage>
</organism>
<evidence type="ECO:0000256" key="1">
    <source>
        <dbReference type="SAM" id="SignalP"/>
    </source>
</evidence>
<sequence>MKKMILTLLLAWLLVANMNSQRVLAVTIDFQWLGNQGYTAKGSFSYDEKTAPPIFSEKGSGKTQVLENFQVYFYDNSGQEIAKYDNVSEGISSANYFQFNFNTKTSQVFGSIDLGGEGMGEIYLKGEVNDNLALLRVESVDLVMDEDDSPEIITQF</sequence>
<evidence type="ECO:0000313" key="2">
    <source>
        <dbReference type="EMBL" id="GEA25802.1"/>
    </source>
</evidence>
<protein>
    <submittedName>
        <fullName evidence="2">Uncharacterized protein</fullName>
    </submittedName>
</protein>
<proteinExistence type="predicted"/>
<dbReference type="EMBL" id="BJKP01000002">
    <property type="protein sequence ID" value="GEA25802.1"/>
    <property type="molecule type" value="Genomic_DNA"/>
</dbReference>
<name>A0A5J4F3G7_MICAE</name>